<dbReference type="Pfam" id="PF00977">
    <property type="entry name" value="His_biosynth"/>
    <property type="match status" value="1"/>
</dbReference>
<dbReference type="GO" id="GO:0000105">
    <property type="term" value="P:L-histidine biosynthetic process"/>
    <property type="evidence" value="ECO:0007669"/>
    <property type="project" value="UniProtKB-UniRule"/>
</dbReference>
<keyword evidence="8 10" id="KW-0413">Isomerase</keyword>
<dbReference type="InterPro" id="IPR006062">
    <property type="entry name" value="His_biosynth"/>
</dbReference>
<dbReference type="SUPFAM" id="SSF51366">
    <property type="entry name" value="Ribulose-phoshate binding barrel"/>
    <property type="match status" value="1"/>
</dbReference>
<dbReference type="InterPro" id="IPR013785">
    <property type="entry name" value="Aldolase_TIM"/>
</dbReference>
<name>A0A523RPS3_UNCAE</name>
<dbReference type="InterPro" id="IPR044524">
    <property type="entry name" value="Isoase_HisA-like"/>
</dbReference>
<evidence type="ECO:0000256" key="3">
    <source>
        <dbReference type="ARBA" id="ARBA00005133"/>
    </source>
</evidence>
<evidence type="ECO:0000256" key="10">
    <source>
        <dbReference type="RuleBase" id="RU003658"/>
    </source>
</evidence>
<evidence type="ECO:0000256" key="2">
    <source>
        <dbReference type="ARBA" id="ARBA00004496"/>
    </source>
</evidence>
<evidence type="ECO:0000256" key="1">
    <source>
        <dbReference type="ARBA" id="ARBA00000901"/>
    </source>
</evidence>
<evidence type="ECO:0000256" key="5">
    <source>
        <dbReference type="ARBA" id="ARBA00022490"/>
    </source>
</evidence>
<proteinExistence type="inferred from homology"/>
<keyword evidence="7 9" id="KW-0368">Histidine biosynthesis</keyword>
<dbReference type="UniPathway" id="UPA00031">
    <property type="reaction ID" value="UER00009"/>
</dbReference>
<keyword evidence="6 9" id="KW-0028">Amino-acid biosynthesis</keyword>
<protein>
    <recommendedName>
        <fullName evidence="10">1-(5-phosphoribosyl)-5-[(5-phosphoribosylamino)methylideneamino] imidazole-4-carboxamide isomerase</fullName>
        <ecNumber evidence="10">5.3.1.16</ecNumber>
    </recommendedName>
</protein>
<comment type="pathway">
    <text evidence="3 10">Amino-acid biosynthesis; L-histidine biosynthesis; L-histidine from 5-phospho-alpha-D-ribose 1-diphosphate: step 4/9.</text>
</comment>
<comment type="catalytic activity">
    <reaction evidence="1 10">
        <text>1-(5-phospho-beta-D-ribosyl)-5-[(5-phospho-beta-D-ribosylamino)methylideneamino]imidazole-4-carboxamide = 5-[(5-phospho-1-deoxy-D-ribulos-1-ylimino)methylamino]-1-(5-phospho-beta-D-ribosyl)imidazole-4-carboxamide</text>
        <dbReference type="Rhea" id="RHEA:15469"/>
        <dbReference type="ChEBI" id="CHEBI:58435"/>
        <dbReference type="ChEBI" id="CHEBI:58525"/>
        <dbReference type="EC" id="5.3.1.16"/>
    </reaction>
</comment>
<organism evidence="11 12">
    <name type="scientific">Aerophobetes bacterium</name>
    <dbReference type="NCBI Taxonomy" id="2030807"/>
    <lineage>
        <taxon>Bacteria</taxon>
        <taxon>Candidatus Aerophobota</taxon>
    </lineage>
</organism>
<dbReference type="GO" id="GO:0005737">
    <property type="term" value="C:cytoplasm"/>
    <property type="evidence" value="ECO:0007669"/>
    <property type="project" value="UniProtKB-SubCell"/>
</dbReference>
<evidence type="ECO:0000256" key="9">
    <source>
        <dbReference type="RuleBase" id="RU003657"/>
    </source>
</evidence>
<dbReference type="PANTHER" id="PTHR43090">
    <property type="entry name" value="1-(5-PHOSPHORIBOSYL)-5-[(5-PHOSPHORIBOSYLAMINO)METHYLIDENEAMINO] IMIDAZOLE-4-CARBOXAMIDE ISOMERASE"/>
    <property type="match status" value="1"/>
</dbReference>
<gene>
    <name evidence="11" type="primary">hisA</name>
    <name evidence="11" type="ORF">E3J84_07005</name>
</gene>
<dbReference type="EMBL" id="SOKJ01000403">
    <property type="protein sequence ID" value="TET07767.1"/>
    <property type="molecule type" value="Genomic_DNA"/>
</dbReference>
<comment type="subcellular location">
    <subcellularLocation>
        <location evidence="2 10">Cytoplasm</location>
    </subcellularLocation>
</comment>
<dbReference type="HAMAP" id="MF_01014">
    <property type="entry name" value="HisA"/>
    <property type="match status" value="1"/>
</dbReference>
<feature type="non-terminal residue" evidence="11">
    <location>
        <position position="1"/>
    </location>
</feature>
<comment type="similarity">
    <text evidence="4 9">Belongs to the HisA/HisF family.</text>
</comment>
<dbReference type="CDD" id="cd04732">
    <property type="entry name" value="HisA"/>
    <property type="match status" value="1"/>
</dbReference>
<dbReference type="EC" id="5.3.1.16" evidence="10"/>
<dbReference type="NCBIfam" id="TIGR00007">
    <property type="entry name" value="1-(5-phosphoribosyl)-5-[(5-phosphoribosylamino)methylideneamino]imidazole-4-carboxamide isomerase"/>
    <property type="match status" value="1"/>
</dbReference>
<dbReference type="GO" id="GO:0000162">
    <property type="term" value="P:L-tryptophan biosynthetic process"/>
    <property type="evidence" value="ECO:0007669"/>
    <property type="project" value="TreeGrafter"/>
</dbReference>
<evidence type="ECO:0000256" key="8">
    <source>
        <dbReference type="ARBA" id="ARBA00023235"/>
    </source>
</evidence>
<dbReference type="InterPro" id="IPR011060">
    <property type="entry name" value="RibuloseP-bd_barrel"/>
</dbReference>
<dbReference type="InterPro" id="IPR023016">
    <property type="entry name" value="HisA/PriA"/>
</dbReference>
<dbReference type="PANTHER" id="PTHR43090:SF2">
    <property type="entry name" value="1-(5-PHOSPHORIBOSYL)-5-[(5-PHOSPHORIBOSYLAMINO)METHYLIDENEAMINO] IMIDAZOLE-4-CARBOXAMIDE ISOMERASE"/>
    <property type="match status" value="1"/>
</dbReference>
<dbReference type="Gene3D" id="3.20.20.70">
    <property type="entry name" value="Aldolase class I"/>
    <property type="match status" value="1"/>
</dbReference>
<comment type="caution">
    <text evidence="11">The sequence shown here is derived from an EMBL/GenBank/DDBJ whole genome shotgun (WGS) entry which is preliminary data.</text>
</comment>
<evidence type="ECO:0000313" key="12">
    <source>
        <dbReference type="Proteomes" id="UP000316360"/>
    </source>
</evidence>
<evidence type="ECO:0000256" key="7">
    <source>
        <dbReference type="ARBA" id="ARBA00023102"/>
    </source>
</evidence>
<evidence type="ECO:0000313" key="11">
    <source>
        <dbReference type="EMBL" id="TET07767.1"/>
    </source>
</evidence>
<dbReference type="FunFam" id="3.20.20.70:FF:000009">
    <property type="entry name" value="1-(5-phosphoribosyl)-5-[(5-phosphoribosylamino)methylideneamino] imidazole-4-carboxamide isomerase"/>
    <property type="match status" value="1"/>
</dbReference>
<sequence length="240" mass="26189">AIDLKEGRCVRLWRGEKDKETVYSENPLAVAKIWARKGAKRLHIVDLDGAFKGESVHLEVVEKIAREVDVPIEFGGGIREEAILDEVFAKGIDYAILGTQSISPDFIKSVCARFGSKIIVSIDVRQSKVVLEGWEKETPLEARDLARNLANVGVKTIIFTDTTRDGTLQGVNIKLIEDFARGAGVDVIIAGGISSLEDVEKVSALKNLGVTGVIIGKALYEGKIELEEAVKLAGSEKWNF</sequence>
<dbReference type="AlphaFoldDB" id="A0A523RPS3"/>
<evidence type="ECO:0000256" key="4">
    <source>
        <dbReference type="ARBA" id="ARBA00009667"/>
    </source>
</evidence>
<dbReference type="GO" id="GO:0003949">
    <property type="term" value="F:1-(5-phosphoribosyl)-5-[(5-phosphoribosylamino)methylideneamino]imidazole-4-carboxamide isomerase activity"/>
    <property type="evidence" value="ECO:0007669"/>
    <property type="project" value="UniProtKB-UniRule"/>
</dbReference>
<reference evidence="11 12" key="1">
    <citation type="submission" date="2019-03" db="EMBL/GenBank/DDBJ databases">
        <title>Metabolic potential of uncultured bacteria and archaea associated with petroleum seepage in deep-sea sediments.</title>
        <authorList>
            <person name="Dong X."/>
            <person name="Hubert C."/>
        </authorList>
    </citation>
    <scope>NUCLEOTIDE SEQUENCE [LARGE SCALE GENOMIC DNA]</scope>
    <source>
        <strain evidence="11">E44_bin7</strain>
    </source>
</reference>
<dbReference type="Proteomes" id="UP000316360">
    <property type="component" value="Unassembled WGS sequence"/>
</dbReference>
<accession>A0A523RPS3</accession>
<evidence type="ECO:0000256" key="6">
    <source>
        <dbReference type="ARBA" id="ARBA00022605"/>
    </source>
</evidence>
<keyword evidence="5 10" id="KW-0963">Cytoplasm</keyword>
<dbReference type="InterPro" id="IPR006063">
    <property type="entry name" value="HisA_bact_arch"/>
</dbReference>